<keyword evidence="4" id="KW-1185">Reference proteome</keyword>
<evidence type="ECO:0000313" key="4">
    <source>
        <dbReference type="Proteomes" id="UP000641206"/>
    </source>
</evidence>
<feature type="domain" description="SWIM-type" evidence="2">
    <location>
        <begin position="44"/>
        <end position="82"/>
    </location>
</feature>
<dbReference type="Proteomes" id="UP000641206">
    <property type="component" value="Unassembled WGS sequence"/>
</dbReference>
<comment type="caution">
    <text evidence="3">The sequence shown here is derived from an EMBL/GenBank/DDBJ whole genome shotgun (WGS) entry which is preliminary data.</text>
</comment>
<protein>
    <recommendedName>
        <fullName evidence="2">SWIM-type domain-containing protein</fullName>
    </recommendedName>
</protein>
<keyword evidence="1" id="KW-0863">Zinc-finger</keyword>
<proteinExistence type="predicted"/>
<keyword evidence="1" id="KW-0479">Metal-binding</keyword>
<dbReference type="Pfam" id="PF04434">
    <property type="entry name" value="SWIM"/>
    <property type="match status" value="1"/>
</dbReference>
<reference evidence="4" key="1">
    <citation type="journal article" date="2019" name="Int. J. Syst. Evol. Microbiol.">
        <title>The Global Catalogue of Microorganisms (GCM) 10K type strain sequencing project: providing services to taxonomists for standard genome sequencing and annotation.</title>
        <authorList>
            <consortium name="The Broad Institute Genomics Platform"/>
            <consortium name="The Broad Institute Genome Sequencing Center for Infectious Disease"/>
            <person name="Wu L."/>
            <person name="Ma J."/>
        </authorList>
    </citation>
    <scope>NUCLEOTIDE SEQUENCE [LARGE SCALE GENOMIC DNA]</scope>
    <source>
        <strain evidence="4">CGMCC 1.7693</strain>
    </source>
</reference>
<evidence type="ECO:0000259" key="2">
    <source>
        <dbReference type="PROSITE" id="PS50966"/>
    </source>
</evidence>
<dbReference type="PROSITE" id="PS50966">
    <property type="entry name" value="ZF_SWIM"/>
    <property type="match status" value="1"/>
</dbReference>
<keyword evidence="1" id="KW-0862">Zinc</keyword>
<gene>
    <name evidence="3" type="ORF">GCM10011346_51750</name>
</gene>
<organism evidence="3 4">
    <name type="scientific">Oceanobacillus neutriphilus</name>
    <dbReference type="NCBI Taxonomy" id="531815"/>
    <lineage>
        <taxon>Bacteria</taxon>
        <taxon>Bacillati</taxon>
        <taxon>Bacillota</taxon>
        <taxon>Bacilli</taxon>
        <taxon>Bacillales</taxon>
        <taxon>Bacillaceae</taxon>
        <taxon>Oceanobacillus</taxon>
    </lineage>
</organism>
<accession>A0ABQ2P388</accession>
<dbReference type="EMBL" id="BMLW01000025">
    <property type="protein sequence ID" value="GGP17105.1"/>
    <property type="molecule type" value="Genomic_DNA"/>
</dbReference>
<sequence length="250" mass="28681">MNWQQLFTGQILERGLDYYHRELVQDISIQEDMIEASVYGTEIYDVEIELTDEGVSWMSCDCPHALDGNNCKHMAAVLYYVDSLEPVKKEHTDKGQESKSLVNLVKEADESIVQDFLINILANDEKLLNRFKAALNYTFSPEDLQRYKNQINGIFDRHEGVHGFIDYYSAGSLASEVEELLSHDIRRMMENEQYEEAFELTNDIFIEIGSIDIDDSSGEVGMISQLCMEIWQEILEHSDAQLKKKCSGGL</sequence>
<evidence type="ECO:0000256" key="1">
    <source>
        <dbReference type="PROSITE-ProRule" id="PRU00325"/>
    </source>
</evidence>
<name>A0ABQ2P388_9BACI</name>
<dbReference type="RefSeq" id="WP_188738619.1">
    <property type="nucleotide sequence ID" value="NZ_BMLW01000025.1"/>
</dbReference>
<dbReference type="InterPro" id="IPR007527">
    <property type="entry name" value="Znf_SWIM"/>
</dbReference>
<evidence type="ECO:0000313" key="3">
    <source>
        <dbReference type="EMBL" id="GGP17105.1"/>
    </source>
</evidence>